<dbReference type="Proteomes" id="UP000198908">
    <property type="component" value="Unassembled WGS sequence"/>
</dbReference>
<protein>
    <submittedName>
        <fullName evidence="1">Uncharacterized protein</fullName>
    </submittedName>
</protein>
<evidence type="ECO:0000313" key="2">
    <source>
        <dbReference type="Proteomes" id="UP000198908"/>
    </source>
</evidence>
<accession>A0A1G7BGH9</accession>
<evidence type="ECO:0000313" key="1">
    <source>
        <dbReference type="EMBL" id="SDE25546.1"/>
    </source>
</evidence>
<sequence length="349" mass="38243">MTDTSPVISIEPVARRYRLDMLSSPIDAACTSSRRHVLIATREDFVCRELTHNVEPSWSNVKFVASSFKTRASSVFLLDAGAIAALLDAAVEIVSRDPGAGGIDDYLSTLATHVPAYSTCLDHARPFVMVHSIEDPIVMGALLGQDAVVAIESMGETLIGFDARLGGTLIERRPARVLPELRWGDFARTRRKETRESIGLSRNAVPTTAEDDLLLYERDTASPAFLMRLAELPAAYVALTMELGRLRHPQLSGLLTRFGIRLAPTEADQFDDLIVASDLPMFRSGQLPHAVLKSDVAEITKNNSARGTRVEAFGSVSDRHARELTLCLVIAILTKWNVGKLIRYSASML</sequence>
<dbReference type="EMBL" id="FMYQ01000039">
    <property type="protein sequence ID" value="SDE25546.1"/>
    <property type="molecule type" value="Genomic_DNA"/>
</dbReference>
<keyword evidence="2" id="KW-1185">Reference proteome</keyword>
<organism evidence="1 2">
    <name type="scientific">Paraburkholderia lycopersici</name>
    <dbReference type="NCBI Taxonomy" id="416944"/>
    <lineage>
        <taxon>Bacteria</taxon>
        <taxon>Pseudomonadati</taxon>
        <taxon>Pseudomonadota</taxon>
        <taxon>Betaproteobacteria</taxon>
        <taxon>Burkholderiales</taxon>
        <taxon>Burkholderiaceae</taxon>
        <taxon>Paraburkholderia</taxon>
    </lineage>
</organism>
<reference evidence="2" key="1">
    <citation type="submission" date="2016-09" db="EMBL/GenBank/DDBJ databases">
        <authorList>
            <person name="Varghese N."/>
            <person name="Submissions S."/>
        </authorList>
    </citation>
    <scope>NUCLEOTIDE SEQUENCE [LARGE SCALE GENOMIC DNA]</scope>
    <source>
        <strain evidence="2">TNe-862</strain>
    </source>
</reference>
<gene>
    <name evidence="1" type="ORF">SAMN05421548_13912</name>
</gene>
<name>A0A1G7BGH9_9BURK</name>
<proteinExistence type="predicted"/>
<dbReference type="AlphaFoldDB" id="A0A1G7BGH9"/>